<proteinExistence type="predicted"/>
<comment type="caution">
    <text evidence="2">The sequence shown here is derived from an EMBL/GenBank/DDBJ whole genome shotgun (WGS) entry which is preliminary data.</text>
</comment>
<dbReference type="Pfam" id="PF21806">
    <property type="entry name" value="DUF6879"/>
    <property type="match status" value="1"/>
</dbReference>
<evidence type="ECO:0000313" key="2">
    <source>
        <dbReference type="EMBL" id="MBR7673966.1"/>
    </source>
</evidence>
<dbReference type="Proteomes" id="UP000675554">
    <property type="component" value="Unassembled WGS sequence"/>
</dbReference>
<reference evidence="2" key="1">
    <citation type="submission" date="2021-04" db="EMBL/GenBank/DDBJ databases">
        <title>Sequencing of actinobacteria type strains.</title>
        <authorList>
            <person name="Nguyen G.-S."/>
            <person name="Wentzel A."/>
        </authorList>
    </citation>
    <scope>NUCLEOTIDE SEQUENCE</scope>
    <source>
        <strain evidence="2">DSM 42095</strain>
    </source>
</reference>
<evidence type="ECO:0000313" key="3">
    <source>
        <dbReference type="Proteomes" id="UP000675554"/>
    </source>
</evidence>
<protein>
    <recommendedName>
        <fullName evidence="1">DUF6879 domain-containing protein</fullName>
    </recommendedName>
</protein>
<feature type="domain" description="DUF6879" evidence="1">
    <location>
        <begin position="5"/>
        <end position="166"/>
    </location>
</feature>
<accession>A0A8T4INX2</accession>
<keyword evidence="3" id="KW-1185">Reference proteome</keyword>
<evidence type="ECO:0000259" key="1">
    <source>
        <dbReference type="Pfam" id="PF21806"/>
    </source>
</evidence>
<name>A0A8T4INX2_9ACTN</name>
<organism evidence="2 3">
    <name type="scientific">Streptomyces daliensis</name>
    <dbReference type="NCBI Taxonomy" id="299421"/>
    <lineage>
        <taxon>Bacteria</taxon>
        <taxon>Bacillati</taxon>
        <taxon>Actinomycetota</taxon>
        <taxon>Actinomycetes</taxon>
        <taxon>Kitasatosporales</taxon>
        <taxon>Streptomycetaceae</taxon>
        <taxon>Streptomyces</taxon>
    </lineage>
</organism>
<gene>
    <name evidence="2" type="ORF">KDA82_13260</name>
</gene>
<dbReference type="InterPro" id="IPR049244">
    <property type="entry name" value="DUF6879"/>
</dbReference>
<sequence>MTVTTFPDRLRATRRTAFHLEMRDSYTPNDPTYLSWKRDEPIDAMEVYRPWLDLVRDAVGRGVAVRRARIVSEPVSDYIRFEHSVTPMNLAAGEEVRWLTRRRASNIALPGNDFWILDNELVRFGHFSGEGDVLGEEWTEDPAVVKLCASAFDAVWARAVPHQEYKI</sequence>
<dbReference type="EMBL" id="JAGSMN010000281">
    <property type="protein sequence ID" value="MBR7673966.1"/>
    <property type="molecule type" value="Genomic_DNA"/>
</dbReference>
<dbReference type="AlphaFoldDB" id="A0A8T4INX2"/>